<name>A0A134A0B1_9BACL</name>
<dbReference type="Proteomes" id="UP000070355">
    <property type="component" value="Unassembled WGS sequence"/>
</dbReference>
<reference evidence="2" key="1">
    <citation type="submission" date="2016-01" db="EMBL/GenBank/DDBJ databases">
        <authorList>
            <person name="Mitreva M."/>
            <person name="Pepin K.H."/>
            <person name="Mihindukulasuriya K.A."/>
            <person name="Fulton R."/>
            <person name="Fronick C."/>
            <person name="O'Laughlin M."/>
            <person name="Miner T."/>
            <person name="Herter B."/>
            <person name="Rosa B.A."/>
            <person name="Cordes M."/>
            <person name="Tomlinson C."/>
            <person name="Wollam A."/>
            <person name="Palsikar V.B."/>
            <person name="Mardis E.R."/>
            <person name="Wilson R.K."/>
        </authorList>
    </citation>
    <scope>NUCLEOTIDE SEQUENCE [LARGE SCALE GENOMIC DNA]</scope>
    <source>
        <strain evidence="2">DNF01167</strain>
    </source>
</reference>
<dbReference type="AlphaFoldDB" id="A0A134A0B1"/>
<organism evidence="1 2">
    <name type="scientific">Gemella haemolysans</name>
    <dbReference type="NCBI Taxonomy" id="1379"/>
    <lineage>
        <taxon>Bacteria</taxon>
        <taxon>Bacillati</taxon>
        <taxon>Bacillota</taxon>
        <taxon>Bacilli</taxon>
        <taxon>Bacillales</taxon>
        <taxon>Gemellaceae</taxon>
        <taxon>Gemella</taxon>
    </lineage>
</organism>
<dbReference type="EMBL" id="LSDC01000043">
    <property type="protein sequence ID" value="KXB61140.1"/>
    <property type="molecule type" value="Genomic_DNA"/>
</dbReference>
<dbReference type="RefSeq" id="WP_060913926.1">
    <property type="nucleotide sequence ID" value="NZ_KQ959944.1"/>
</dbReference>
<dbReference type="STRING" id="1379.HMPREF3186_00694"/>
<evidence type="ECO:0000313" key="2">
    <source>
        <dbReference type="Proteomes" id="UP000070355"/>
    </source>
</evidence>
<dbReference type="OrthoDB" id="2999125at2"/>
<sequence length="147" mass="16956">MGKKIVRNTFGYAKPGQKKLTRSQATELAISEIEEGYTKRLEREVNLKVADFIGDFCLALAWSLRANHNYGAKRIERTIREMFEVVSDAKMKEAGYFLFDLRETREQLLIETGLDIEPVIIDEVNKHLERAKEFAIKSGVFKEKVEV</sequence>
<accession>A0A134A0B1</accession>
<gene>
    <name evidence="1" type="ORF">HMPREF3186_00694</name>
</gene>
<evidence type="ECO:0000313" key="1">
    <source>
        <dbReference type="EMBL" id="KXB61140.1"/>
    </source>
</evidence>
<dbReference type="PATRIC" id="fig|1379.3.peg.673"/>
<proteinExistence type="predicted"/>
<protein>
    <submittedName>
        <fullName evidence="1">Uncharacterized protein</fullName>
    </submittedName>
</protein>
<comment type="caution">
    <text evidence="1">The sequence shown here is derived from an EMBL/GenBank/DDBJ whole genome shotgun (WGS) entry which is preliminary data.</text>
</comment>